<dbReference type="FunFam" id="3.30.160.60:FF:000621">
    <property type="entry name" value="FLT3-interacting zinc finger 1"/>
    <property type="match status" value="1"/>
</dbReference>
<evidence type="ECO:0000256" key="3">
    <source>
        <dbReference type="ARBA" id="ARBA00022771"/>
    </source>
</evidence>
<sequence>MLIGKSAAKYIKDEVLESSGNKDLLVSVTEKAPDSRDDSAEFELVWGEVGIELEAAGTSRGSKDKGAATPSRTRAEENVLPSRFKQPMTYVPMKLEEDMLHLEDKVPMTHLPDRVENALRAKSVAPMEGFPIKMEPVSPSRDEAEVAFPYIKNEVVECSGNEDLLVSVKEEAPDPRDDSAEFELVWGDVGVELEAAGTSRGLKDKRAATPFRMRAEEDVLPSRSKEPMTYVPIKVEEDMLHLEDKVPITHLPDRVDNALRAKSVAPMEGFPFRMVAFLEMSKGASEKEEAEDAYSSPQDGAPIDNTEAINMRLECENSEGLKSLEERAQEGRERPHKCDVCARRYVLRQGLKRHMRLHSKERLHICDVCGKVFLDKSGLMTHMRSHTKEKPFTCETCNKSFSTKSTLMNHRVVHTNKRPFKCGNCKKAFIWKAGLDRHMNIHTKEKRFACDTCHKAFNDKSTLVTHLLIHTNVRPFECHICCKAFVRRRHLVRHLNVHALVL</sequence>
<dbReference type="FunFam" id="3.30.160.60:FF:000446">
    <property type="entry name" value="Zinc finger protein"/>
    <property type="match status" value="1"/>
</dbReference>
<feature type="domain" description="C2H2-type" evidence="9">
    <location>
        <begin position="476"/>
        <end position="499"/>
    </location>
</feature>
<keyword evidence="1" id="KW-0479">Metal-binding</keyword>
<dbReference type="Pfam" id="PF00096">
    <property type="entry name" value="zf-C2H2"/>
    <property type="match status" value="2"/>
</dbReference>
<dbReference type="Gene3D" id="3.30.160.60">
    <property type="entry name" value="Classic Zinc Finger"/>
    <property type="match status" value="6"/>
</dbReference>
<dbReference type="Pfam" id="PF13894">
    <property type="entry name" value="zf-C2H2_4"/>
    <property type="match status" value="1"/>
</dbReference>
<dbReference type="FunFam" id="3.30.160.60:FF:000358">
    <property type="entry name" value="zinc finger protein 24"/>
    <property type="match status" value="1"/>
</dbReference>
<feature type="domain" description="C2H2-type" evidence="9">
    <location>
        <begin position="420"/>
        <end position="447"/>
    </location>
</feature>
<dbReference type="InterPro" id="IPR013087">
    <property type="entry name" value="Znf_C2H2_type"/>
</dbReference>
<evidence type="ECO:0000256" key="5">
    <source>
        <dbReference type="ARBA" id="ARBA00023015"/>
    </source>
</evidence>
<feature type="region of interest" description="Disordered" evidence="8">
    <location>
        <begin position="56"/>
        <end position="76"/>
    </location>
</feature>
<reference evidence="10" key="1">
    <citation type="submission" date="2022-10" db="EMBL/GenBank/DDBJ databases">
        <title>Genome sequences of endogenous nimaviruses in decapod crustaceans.</title>
        <authorList>
            <person name="Kawato S."/>
            <person name="Nozaki R."/>
            <person name="Kondo H."/>
            <person name="Hirono I."/>
        </authorList>
    </citation>
    <scope>NUCLEOTIDE SEQUENCE</scope>
    <source>
        <strain evidence="10">Ube2021</strain>
    </source>
</reference>
<keyword evidence="4" id="KW-0862">Zinc</keyword>
<evidence type="ECO:0000256" key="8">
    <source>
        <dbReference type="SAM" id="MobiDB-lite"/>
    </source>
</evidence>
<feature type="domain" description="C2H2-type" evidence="9">
    <location>
        <begin position="336"/>
        <end position="363"/>
    </location>
</feature>
<dbReference type="GO" id="GO:0008270">
    <property type="term" value="F:zinc ion binding"/>
    <property type="evidence" value="ECO:0007669"/>
    <property type="project" value="UniProtKB-KW"/>
</dbReference>
<keyword evidence="3 7" id="KW-0863">Zinc-finger</keyword>
<evidence type="ECO:0000259" key="9">
    <source>
        <dbReference type="PROSITE" id="PS50157"/>
    </source>
</evidence>
<keyword evidence="5" id="KW-0805">Transcription regulation</keyword>
<dbReference type="SUPFAM" id="SSF57667">
    <property type="entry name" value="beta-beta-alpha zinc fingers"/>
    <property type="match status" value="3"/>
</dbReference>
<name>A0A9C7BNF3_9VIRU</name>
<dbReference type="EMBL" id="LC738880">
    <property type="protein sequence ID" value="BDT62970.1"/>
    <property type="molecule type" value="Genomic_DNA"/>
</dbReference>
<dbReference type="PROSITE" id="PS00028">
    <property type="entry name" value="ZINC_FINGER_C2H2_1"/>
    <property type="match status" value="6"/>
</dbReference>
<evidence type="ECO:0000256" key="4">
    <source>
        <dbReference type="ARBA" id="ARBA00022833"/>
    </source>
</evidence>
<feature type="domain" description="C2H2-type" evidence="9">
    <location>
        <begin position="448"/>
        <end position="475"/>
    </location>
</feature>
<keyword evidence="2" id="KW-0677">Repeat</keyword>
<dbReference type="InterPro" id="IPR036236">
    <property type="entry name" value="Znf_C2H2_sf"/>
</dbReference>
<accession>A0A9C7BNF3</accession>
<evidence type="ECO:0000256" key="2">
    <source>
        <dbReference type="ARBA" id="ARBA00022737"/>
    </source>
</evidence>
<evidence type="ECO:0000313" key="10">
    <source>
        <dbReference type="EMBL" id="BDT62970.1"/>
    </source>
</evidence>
<feature type="domain" description="C2H2-type" evidence="9">
    <location>
        <begin position="364"/>
        <end position="391"/>
    </location>
</feature>
<protein>
    <recommendedName>
        <fullName evidence="9">C2H2-type domain-containing protein</fullName>
    </recommendedName>
</protein>
<dbReference type="PROSITE" id="PS50157">
    <property type="entry name" value="ZINC_FINGER_C2H2_2"/>
    <property type="match status" value="6"/>
</dbReference>
<dbReference type="PANTHER" id="PTHR24399">
    <property type="entry name" value="ZINC FINGER AND BTB DOMAIN-CONTAINING"/>
    <property type="match status" value="1"/>
</dbReference>
<feature type="domain" description="C2H2-type" evidence="9">
    <location>
        <begin position="392"/>
        <end position="419"/>
    </location>
</feature>
<dbReference type="GO" id="GO:0001227">
    <property type="term" value="F:DNA-binding transcription repressor activity, RNA polymerase II-specific"/>
    <property type="evidence" value="ECO:0007669"/>
    <property type="project" value="TreeGrafter"/>
</dbReference>
<dbReference type="GO" id="GO:0001817">
    <property type="term" value="P:regulation of cytokine production"/>
    <property type="evidence" value="ECO:0007669"/>
    <property type="project" value="TreeGrafter"/>
</dbReference>
<dbReference type="SMART" id="SM00355">
    <property type="entry name" value="ZnF_C2H2"/>
    <property type="match status" value="6"/>
</dbReference>
<evidence type="ECO:0000256" key="1">
    <source>
        <dbReference type="ARBA" id="ARBA00022723"/>
    </source>
</evidence>
<organism evidence="10">
    <name type="scientific">Trachysalambria curvirostris nimavirus</name>
    <dbReference type="NCBI Taxonomy" id="2984282"/>
    <lineage>
        <taxon>Viruses</taxon>
        <taxon>Viruses incertae sedis</taxon>
        <taxon>Naldaviricetes</taxon>
        <taxon>Nimaviridae</taxon>
    </lineage>
</organism>
<dbReference type="GO" id="GO:0000978">
    <property type="term" value="F:RNA polymerase II cis-regulatory region sequence-specific DNA binding"/>
    <property type="evidence" value="ECO:0007669"/>
    <property type="project" value="TreeGrafter"/>
</dbReference>
<proteinExistence type="predicted"/>
<keyword evidence="6" id="KW-0804">Transcription</keyword>
<dbReference type="GO" id="GO:0002682">
    <property type="term" value="P:regulation of immune system process"/>
    <property type="evidence" value="ECO:0007669"/>
    <property type="project" value="TreeGrafter"/>
</dbReference>
<dbReference type="FunFam" id="3.30.160.60:FF:000624">
    <property type="entry name" value="zinc finger protein 697"/>
    <property type="match status" value="2"/>
</dbReference>
<dbReference type="PANTHER" id="PTHR24399:SF23">
    <property type="entry name" value="C2H2-TYPE DOMAIN-CONTAINING PROTEIN"/>
    <property type="match status" value="1"/>
</dbReference>
<evidence type="ECO:0000256" key="6">
    <source>
        <dbReference type="ARBA" id="ARBA00023163"/>
    </source>
</evidence>
<evidence type="ECO:0000256" key="7">
    <source>
        <dbReference type="PROSITE-ProRule" id="PRU00042"/>
    </source>
</evidence>